<dbReference type="PANTHER" id="PTHR21184">
    <property type="entry name" value="MENORIN (DENDRITIC BRANCHING PROTEIN)"/>
    <property type="match status" value="1"/>
</dbReference>
<accession>A0ABM0GUB8</accession>
<evidence type="ECO:0000313" key="3">
    <source>
        <dbReference type="Proteomes" id="UP000694865"/>
    </source>
</evidence>
<name>A0ABM0GUB8_SACKO</name>
<feature type="domain" description="Menorin-like" evidence="2">
    <location>
        <begin position="7"/>
        <end position="233"/>
    </location>
</feature>
<protein>
    <submittedName>
        <fullName evidence="4">Protein FAM151B-like</fullName>
    </submittedName>
</protein>
<keyword evidence="3" id="KW-1185">Reference proteome</keyword>
<evidence type="ECO:0000259" key="2">
    <source>
        <dbReference type="Pfam" id="PF10223"/>
    </source>
</evidence>
<dbReference type="RefSeq" id="XP_002737519.1">
    <property type="nucleotide sequence ID" value="XM_002737473.1"/>
</dbReference>
<dbReference type="InterPro" id="IPR019356">
    <property type="entry name" value="Menorin_dom"/>
</dbReference>
<dbReference type="PANTHER" id="PTHR21184:SF6">
    <property type="entry name" value="CONSERVED PLASMA MEMBRANE PROTEIN"/>
    <property type="match status" value="1"/>
</dbReference>
<organism evidence="3 4">
    <name type="scientific">Saccoglossus kowalevskii</name>
    <name type="common">Acorn worm</name>
    <dbReference type="NCBI Taxonomy" id="10224"/>
    <lineage>
        <taxon>Eukaryota</taxon>
        <taxon>Metazoa</taxon>
        <taxon>Hemichordata</taxon>
        <taxon>Enteropneusta</taxon>
        <taxon>Harrimaniidae</taxon>
        <taxon>Saccoglossus</taxon>
    </lineage>
</organism>
<dbReference type="Pfam" id="PF10223">
    <property type="entry name" value="Menorin_N"/>
    <property type="match status" value="1"/>
</dbReference>
<reference evidence="4" key="1">
    <citation type="submission" date="2025-08" db="UniProtKB">
        <authorList>
            <consortium name="RefSeq"/>
        </authorList>
    </citation>
    <scope>IDENTIFICATION</scope>
    <source>
        <tissue evidence="4">Testes</tissue>
    </source>
</reference>
<sequence>MDYVREDGLSLTWAHAVNSNNKLYQALKSDVIMVEADIILDKSGEPIMAHPPATVSDITLESWLDKLLSTDKGMKLDFKELASVESSLQLVKQQQARLKNRWLWLNADIVEAAPGHPAVDAHKFIDLCTKYFPSATLSVGWNLQKGINYEYTWGLIFDMMQYVNEIQQNVTFPVAAALVCTSLKQLLWLLGVKETFTLTLWSHPDHPIDTAALVYLRNHSNTNRIFYDLSEEQMRKFKEAIQNSPPEGAVQQLCTHGSWDKCMWQLFESEGSSRIFSSTEGMGISGNGCHSYIQSVERPTENEVSLTITGNIEMIMRSDQLSEDSSFNLYILTSGVKDMQIHDGVKVDIGCHGSCCLSDSSTGRRLSHGLVPIRSQYKFVITSNFSTKDLSIEFDTENEKHRLCVSLSDVGINNYCVVAGKTGNVDIMLHDLSIKFS</sequence>
<evidence type="ECO:0000313" key="4">
    <source>
        <dbReference type="RefSeq" id="XP_002737519.1"/>
    </source>
</evidence>
<dbReference type="Proteomes" id="UP000694865">
    <property type="component" value="Unplaced"/>
</dbReference>
<evidence type="ECO:0000256" key="1">
    <source>
        <dbReference type="ARBA" id="ARBA00044953"/>
    </source>
</evidence>
<gene>
    <name evidence="4" type="primary">LOC100372179</name>
</gene>
<dbReference type="GeneID" id="100372179"/>
<proteinExistence type="inferred from homology"/>
<comment type="similarity">
    <text evidence="1">Belongs to the menorin family.</text>
</comment>